<feature type="signal peptide" evidence="1">
    <location>
        <begin position="1"/>
        <end position="28"/>
    </location>
</feature>
<evidence type="ECO:0000313" key="4">
    <source>
        <dbReference type="EMBL" id="SDR34362.1"/>
    </source>
</evidence>
<feature type="domain" description="DUF1214" evidence="2">
    <location>
        <begin position="352"/>
        <end position="461"/>
    </location>
</feature>
<evidence type="ECO:0000259" key="2">
    <source>
        <dbReference type="Pfam" id="PF06742"/>
    </source>
</evidence>
<dbReference type="InterPro" id="IPR010621">
    <property type="entry name" value="DUF1214"/>
</dbReference>
<dbReference type="Gene3D" id="2.60.40.1610">
    <property type="entry name" value="Domain of unknown function DUF1254"/>
    <property type="match status" value="1"/>
</dbReference>
<feature type="domain" description="DUF1254" evidence="3">
    <location>
        <begin position="88"/>
        <end position="219"/>
    </location>
</feature>
<dbReference type="InterPro" id="IPR037049">
    <property type="entry name" value="DUF1214_C_sf"/>
</dbReference>
<dbReference type="Gene3D" id="2.60.120.600">
    <property type="entry name" value="Domain of unknown function DUF1214, C-terminal domain"/>
    <property type="match status" value="1"/>
</dbReference>
<evidence type="ECO:0000259" key="3">
    <source>
        <dbReference type="Pfam" id="PF06863"/>
    </source>
</evidence>
<dbReference type="EMBL" id="FNKP01000002">
    <property type="protein sequence ID" value="SDR34362.1"/>
    <property type="molecule type" value="Genomic_DNA"/>
</dbReference>
<dbReference type="Pfam" id="PF06863">
    <property type="entry name" value="DUF1254"/>
    <property type="match status" value="1"/>
</dbReference>
<protein>
    <submittedName>
        <fullName evidence="4">Uncharacterized conserved protein</fullName>
    </submittedName>
</protein>
<dbReference type="SUPFAM" id="SSF160935">
    <property type="entry name" value="VPA0735-like"/>
    <property type="match status" value="1"/>
</dbReference>
<dbReference type="Proteomes" id="UP000183487">
    <property type="component" value="Unassembled WGS sequence"/>
</dbReference>
<dbReference type="PANTHER" id="PTHR36509">
    <property type="entry name" value="BLL3101 PROTEIN"/>
    <property type="match status" value="1"/>
</dbReference>
<name>A0A1H1I9M7_9BURK</name>
<dbReference type="AlphaFoldDB" id="A0A1H1I9M7"/>
<evidence type="ECO:0000256" key="1">
    <source>
        <dbReference type="SAM" id="SignalP"/>
    </source>
</evidence>
<keyword evidence="5" id="KW-1185">Reference proteome</keyword>
<proteinExistence type="predicted"/>
<dbReference type="RefSeq" id="WP_253189753.1">
    <property type="nucleotide sequence ID" value="NZ_FNKP01000002.1"/>
</dbReference>
<dbReference type="Pfam" id="PF06742">
    <property type="entry name" value="DUF1214"/>
    <property type="match status" value="1"/>
</dbReference>
<reference evidence="5" key="1">
    <citation type="submission" date="2016-10" db="EMBL/GenBank/DDBJ databases">
        <authorList>
            <person name="Varghese N."/>
        </authorList>
    </citation>
    <scope>NUCLEOTIDE SEQUENCE [LARGE SCALE GENOMIC DNA]</scope>
    <source>
        <strain evidence="5">GAS106B</strain>
    </source>
</reference>
<organism evidence="4 5">
    <name type="scientific">Paraburkholderia fungorum</name>
    <dbReference type="NCBI Taxonomy" id="134537"/>
    <lineage>
        <taxon>Bacteria</taxon>
        <taxon>Pseudomonadati</taxon>
        <taxon>Pseudomonadota</taxon>
        <taxon>Betaproteobacteria</taxon>
        <taxon>Burkholderiales</taxon>
        <taxon>Burkholderiaceae</taxon>
        <taxon>Paraburkholderia</taxon>
    </lineage>
</organism>
<dbReference type="PANTHER" id="PTHR36509:SF2">
    <property type="entry name" value="BLL3101 PROTEIN"/>
    <property type="match status" value="1"/>
</dbReference>
<gene>
    <name evidence="4" type="ORF">SAMN05443245_4864</name>
</gene>
<sequence length="477" mass="52852">MKFRTIAKTSATGATVLLCLFLFARANAAGSPEASDATALANTTVSPDEARGIVKDAFIYAYPMLFNYKTMYDQAIDPASKSYIGGFGRFRNYSTPYGPENREIVTPNNDTPYSWAWLDLRREPWVLTVPAIPDDRYYVFQWIDLFTYNFAYVGSRTTGDGAGHYLFAGPSWHGDKPAGIDKVFRSETDFILTLGRTALSGPDDVARLEAIQKGYALTPLSSFEHRPAPAAAPKLTFPKWDEKKATSIDFISYLNFLLQFTQPPAPSEAELMRRFGAIGIGPRRQFDAASLSPDMRQAMEAGLADAKDALAEAEKSTTSSFDLFGSREDLKDDYLKRAVAAAMGIYGNTKEEAVYVGTRLNADHEQLLGSQPYVIHFDKTELPPAKFFWSMTMYDLPGRHLVANRISRYSIGDRTKGLKYGADGSLDIYVQHSSPGPELESNWLPAPEGAYNVIARIYGPGPAAFDGSWKFPVPQKR</sequence>
<keyword evidence="1" id="KW-0732">Signal</keyword>
<dbReference type="InterPro" id="IPR037050">
    <property type="entry name" value="DUF1254_sf"/>
</dbReference>
<dbReference type="InterPro" id="IPR010679">
    <property type="entry name" value="DUF1254"/>
</dbReference>
<accession>A0A1H1I9M7</accession>
<evidence type="ECO:0000313" key="5">
    <source>
        <dbReference type="Proteomes" id="UP000183487"/>
    </source>
</evidence>
<feature type="chain" id="PRO_5010288956" evidence="1">
    <location>
        <begin position="29"/>
        <end position="477"/>
    </location>
</feature>